<dbReference type="Proteomes" id="UP001447516">
    <property type="component" value="Unassembled WGS sequence"/>
</dbReference>
<evidence type="ECO:0008006" key="3">
    <source>
        <dbReference type="Google" id="ProtNLM"/>
    </source>
</evidence>
<accession>A0ABV0ATC3</accession>
<protein>
    <recommendedName>
        <fullName evidence="3">DUF4231 domain-containing protein</fullName>
    </recommendedName>
</protein>
<organism evidence="1 2">
    <name type="scientific">Microbispora maris</name>
    <dbReference type="NCBI Taxonomy" id="3144104"/>
    <lineage>
        <taxon>Bacteria</taxon>
        <taxon>Bacillati</taxon>
        <taxon>Actinomycetota</taxon>
        <taxon>Actinomycetes</taxon>
        <taxon>Streptosporangiales</taxon>
        <taxon>Streptosporangiaceae</taxon>
        <taxon>Microbispora</taxon>
    </lineage>
</organism>
<comment type="caution">
    <text evidence="1">The sequence shown here is derived from an EMBL/GenBank/DDBJ whole genome shotgun (WGS) entry which is preliminary data.</text>
</comment>
<sequence length="350" mass="38827">MAGLTMAGLRNAVGQSLAWAAKNIDGAIALVLAVAVGVLGVLPDDVIPDKVKSQLVSGTTLVVLALVATALLRDRARQEPVEEAMHATSGVLTRLPERLDRLDELEDLVAGTRRALEDMAVIRILGSQHEIAQAHADARRGTDRWAFKGGTGTYMRAVTLPECVAAARREKRHLTVRLEIIDPTDEAVCESYAHYRRSLSDRPDGTGEVWTTDRARKESYASVLAAFWYRQRYGLLDIAVGLSPVMTTFRWDMSGRALIMTSEDPNRAIIAFSGSFFYESCGTELRTSFEQARRVAIDRYRSVPLSEEPTVEEVRRLFDRVDLPLPKAFTDRDVVEVTRKALRAKDPYAP</sequence>
<name>A0ABV0ATC3_9ACTN</name>
<reference evidence="1 2" key="1">
    <citation type="submission" date="2024-05" db="EMBL/GenBank/DDBJ databases">
        <title>Microbispora sp.ZYX-F-249.</title>
        <authorList>
            <person name="Xie H."/>
        </authorList>
    </citation>
    <scope>NUCLEOTIDE SEQUENCE [LARGE SCALE GENOMIC DNA]</scope>
    <source>
        <strain evidence="1 2">ZYX-F-249</strain>
    </source>
</reference>
<evidence type="ECO:0000313" key="2">
    <source>
        <dbReference type="Proteomes" id="UP001447516"/>
    </source>
</evidence>
<proteinExistence type="predicted"/>
<evidence type="ECO:0000313" key="1">
    <source>
        <dbReference type="EMBL" id="MEN3537813.1"/>
    </source>
</evidence>
<dbReference type="RefSeq" id="WP_346227766.1">
    <property type="nucleotide sequence ID" value="NZ_JBDJAW010000018.1"/>
</dbReference>
<keyword evidence="2" id="KW-1185">Reference proteome</keyword>
<gene>
    <name evidence="1" type="ORF">AAH991_22055</name>
</gene>
<dbReference type="EMBL" id="JBDJAW010000018">
    <property type="protein sequence ID" value="MEN3537813.1"/>
    <property type="molecule type" value="Genomic_DNA"/>
</dbReference>